<keyword evidence="3" id="KW-1133">Transmembrane helix</keyword>
<evidence type="ECO:0000256" key="1">
    <source>
        <dbReference type="SAM" id="Coils"/>
    </source>
</evidence>
<reference evidence="5 6" key="1">
    <citation type="submission" date="2014-06" db="EMBL/GenBank/DDBJ databases">
        <authorList>
            <person name="Swart Estienne"/>
        </authorList>
    </citation>
    <scope>NUCLEOTIDE SEQUENCE [LARGE SCALE GENOMIC DNA]</scope>
    <source>
        <strain evidence="5 6">130c</strain>
    </source>
</reference>
<dbReference type="AlphaFoldDB" id="A0A078AD81"/>
<feature type="compositionally biased region" description="Polar residues" evidence="2">
    <location>
        <begin position="543"/>
        <end position="574"/>
    </location>
</feature>
<evidence type="ECO:0000313" key="5">
    <source>
        <dbReference type="EMBL" id="CDW79487.1"/>
    </source>
</evidence>
<evidence type="ECO:0000256" key="2">
    <source>
        <dbReference type="SAM" id="MobiDB-lite"/>
    </source>
</evidence>
<feature type="compositionally biased region" description="Basic and acidic residues" evidence="2">
    <location>
        <begin position="603"/>
        <end position="618"/>
    </location>
</feature>
<protein>
    <recommendedName>
        <fullName evidence="7">Transmembrane protein</fullName>
    </recommendedName>
</protein>
<keyword evidence="6" id="KW-1185">Reference proteome</keyword>
<feature type="compositionally biased region" description="Polar residues" evidence="2">
    <location>
        <begin position="619"/>
        <end position="629"/>
    </location>
</feature>
<feature type="region of interest" description="Disordered" evidence="2">
    <location>
        <begin position="34"/>
        <end position="54"/>
    </location>
</feature>
<feature type="compositionally biased region" description="Basic and acidic residues" evidence="2">
    <location>
        <begin position="239"/>
        <end position="257"/>
    </location>
</feature>
<feature type="region of interest" description="Disordered" evidence="2">
    <location>
        <begin position="528"/>
        <end position="629"/>
    </location>
</feature>
<feature type="coiled-coil region" evidence="1">
    <location>
        <begin position="725"/>
        <end position="752"/>
    </location>
</feature>
<evidence type="ECO:0008006" key="7">
    <source>
        <dbReference type="Google" id="ProtNLM"/>
    </source>
</evidence>
<proteinExistence type="predicted"/>
<evidence type="ECO:0000256" key="4">
    <source>
        <dbReference type="SAM" id="SignalP"/>
    </source>
</evidence>
<sequence>MANKLIYLILVSSIILLQTTNQQFPKINFGFKKKNQDKKDLPKASENENNEQQKQKILDKINQDHLNIENDLSLHEDAPQSKHQQSGQGNVAFQENEEQQHARTDEAQDLNAEKEIKLELVHQHQINQPELEKEEEYDDEFEDNQGKEVKIEADDERQAQSNVYARKPQQIQYQSQQQKHQTVEKIQLEGQAASENHQEPVINRETHHRVLDENIQIMDEQPQMNQEVQDQEINNKNNNNHDHSHHDHQDHSHDHHDHSHQHAQGHHHDPYVVLDHSHQPLSAQQQEQQQKHNHRHDVNEQILKITPKTLYNTQTVSPSNPFSIMEFISGITTLFDYQYRIEKFHKLSHKYTKFIREEYDIQEPFDKVIFSFVFTIIIYSIVCLSKQLLKNSLQKRQRYSFNQPDFSEIAVLNQTVKKIGIDVLDIYKQLGQKPIESNSSSSLMQNANDLIIKKFDEINKQIISMDQIKKVLDEQIQQSRAIDQSQQQKQDLITQLSLQLQNLELKLNIPIQPKQVDVIKKNENPIKQQIQQQPHIKTENIEQQKSSSQQVQPFMMTKQPQVKLNQANQSQNVKQVEDNKAKESMGEAQNQKAKQQDQDSNEQETRIKQQQKPKEEQSNPKQEQSNQNSQAIPTIGGQIQTSIPIQQNQPRMNSPFQPQRFGAPQMRPGVPGGHTMRPGGPQGMIRPQGQVPGGMRPFPMRQPLPQQQVQSTIQQQLPAQQLQSQEKITEQKQDLTVNAKKQEIEKKHLQRNKELTWNRNSVLVFLLYMIWNTLILFVVLPLILCMAFSQEQQRK</sequence>
<keyword evidence="1" id="KW-0175">Coiled coil</keyword>
<name>A0A078AD81_STYLE</name>
<feature type="compositionally biased region" description="Basic and acidic residues" evidence="2">
    <location>
        <begin position="575"/>
        <end position="585"/>
    </location>
</feature>
<evidence type="ECO:0000256" key="3">
    <source>
        <dbReference type="SAM" id="Phobius"/>
    </source>
</evidence>
<keyword evidence="3" id="KW-0472">Membrane</keyword>
<gene>
    <name evidence="5" type="primary">Contig14280.g15208</name>
    <name evidence="5" type="ORF">STYLEM_8475</name>
</gene>
<feature type="chain" id="PRO_5001729377" description="Transmembrane protein" evidence="4">
    <location>
        <begin position="23"/>
        <end position="795"/>
    </location>
</feature>
<dbReference type="EMBL" id="CCKQ01008047">
    <property type="protein sequence ID" value="CDW79487.1"/>
    <property type="molecule type" value="Genomic_DNA"/>
</dbReference>
<dbReference type="Proteomes" id="UP000039865">
    <property type="component" value="Unassembled WGS sequence"/>
</dbReference>
<feature type="region of interest" description="Disordered" evidence="2">
    <location>
        <begin position="234"/>
        <end position="266"/>
    </location>
</feature>
<evidence type="ECO:0000313" key="6">
    <source>
        <dbReference type="Proteomes" id="UP000039865"/>
    </source>
</evidence>
<feature type="compositionally biased region" description="Basic and acidic residues" evidence="2">
    <location>
        <begin position="37"/>
        <end position="54"/>
    </location>
</feature>
<feature type="transmembrane region" description="Helical" evidence="3">
    <location>
        <begin position="762"/>
        <end position="789"/>
    </location>
</feature>
<organism evidence="5 6">
    <name type="scientific">Stylonychia lemnae</name>
    <name type="common">Ciliate</name>
    <dbReference type="NCBI Taxonomy" id="5949"/>
    <lineage>
        <taxon>Eukaryota</taxon>
        <taxon>Sar</taxon>
        <taxon>Alveolata</taxon>
        <taxon>Ciliophora</taxon>
        <taxon>Intramacronucleata</taxon>
        <taxon>Spirotrichea</taxon>
        <taxon>Stichotrichia</taxon>
        <taxon>Sporadotrichida</taxon>
        <taxon>Oxytrichidae</taxon>
        <taxon>Stylonychinae</taxon>
        <taxon>Stylonychia</taxon>
    </lineage>
</organism>
<keyword evidence="3" id="KW-0812">Transmembrane</keyword>
<accession>A0A078AD81</accession>
<dbReference type="InParanoid" id="A0A078AD81"/>
<keyword evidence="4" id="KW-0732">Signal</keyword>
<feature type="signal peptide" evidence="4">
    <location>
        <begin position="1"/>
        <end position="22"/>
    </location>
</feature>